<dbReference type="Proteomes" id="UP000183994">
    <property type="component" value="Unassembled WGS sequence"/>
</dbReference>
<protein>
    <submittedName>
        <fullName evidence="1">Uncharacterized protein</fullName>
    </submittedName>
</protein>
<dbReference type="EMBL" id="FQZU01000012">
    <property type="protein sequence ID" value="SHJ79757.1"/>
    <property type="molecule type" value="Genomic_DNA"/>
</dbReference>
<keyword evidence="2" id="KW-1185">Reference proteome</keyword>
<sequence length="46" mass="5159">MDKQIAHHVAYEAFKASSGLANLIPLLKENCDQEEYEMLAKKIAPV</sequence>
<evidence type="ECO:0000313" key="1">
    <source>
        <dbReference type="EMBL" id="SHJ79757.1"/>
    </source>
</evidence>
<name>A0A1M6M8G0_9BACT</name>
<organism evidence="1 2">
    <name type="scientific">Desulfatibacillum alkenivorans DSM 16219</name>
    <dbReference type="NCBI Taxonomy" id="1121393"/>
    <lineage>
        <taxon>Bacteria</taxon>
        <taxon>Pseudomonadati</taxon>
        <taxon>Thermodesulfobacteriota</taxon>
        <taxon>Desulfobacteria</taxon>
        <taxon>Desulfobacterales</taxon>
        <taxon>Desulfatibacillaceae</taxon>
        <taxon>Desulfatibacillum</taxon>
    </lineage>
</organism>
<proteinExistence type="predicted"/>
<gene>
    <name evidence="1" type="ORF">SAMN02745216_02276</name>
</gene>
<dbReference type="RefSeq" id="WP_170868335.1">
    <property type="nucleotide sequence ID" value="NZ_FQZU01000012.1"/>
</dbReference>
<reference evidence="2" key="1">
    <citation type="submission" date="2016-11" db="EMBL/GenBank/DDBJ databases">
        <authorList>
            <person name="Varghese N."/>
            <person name="Submissions S."/>
        </authorList>
    </citation>
    <scope>NUCLEOTIDE SEQUENCE [LARGE SCALE GENOMIC DNA]</scope>
    <source>
        <strain evidence="2">DSM 16219</strain>
    </source>
</reference>
<dbReference type="STRING" id="1121393.SAMN02745216_02276"/>
<evidence type="ECO:0000313" key="2">
    <source>
        <dbReference type="Proteomes" id="UP000183994"/>
    </source>
</evidence>
<dbReference type="AlphaFoldDB" id="A0A1M6M8G0"/>
<accession>A0A1M6M8G0</accession>